<dbReference type="OMA" id="SASIWIS"/>
<dbReference type="InterPro" id="IPR018000">
    <property type="entry name" value="Neurotransmitter_ion_chnl_CS"/>
</dbReference>
<dbReference type="GO" id="GO:0016020">
    <property type="term" value="C:membrane"/>
    <property type="evidence" value="ECO:0007669"/>
    <property type="project" value="UniProtKB-SubCell"/>
</dbReference>
<dbReference type="EMBL" id="KB295624">
    <property type="protein sequence ID" value="ELU12836.1"/>
    <property type="molecule type" value="Genomic_DNA"/>
</dbReference>
<proteinExistence type="inferred from homology"/>
<gene>
    <name evidence="8" type="ORF">CAPTEDRAFT_91864</name>
</gene>
<dbReference type="EnsemblMetazoa" id="CapteT91864">
    <property type="protein sequence ID" value="CapteP91864"/>
    <property type="gene ID" value="CapteG91864"/>
</dbReference>
<keyword evidence="5" id="KW-0813">Transport</keyword>
<feature type="domain" description="Neurotransmitter-gated ion-channel transmembrane" evidence="7">
    <location>
        <begin position="216"/>
        <end position="275"/>
    </location>
</feature>
<comment type="subcellular location">
    <subcellularLocation>
        <location evidence="1">Membrane</location>
        <topology evidence="1">Multi-pass membrane protein</topology>
    </subcellularLocation>
</comment>
<evidence type="ECO:0000256" key="2">
    <source>
        <dbReference type="ARBA" id="ARBA00022692"/>
    </source>
</evidence>
<dbReference type="STRING" id="283909.R7V8Z7"/>
<dbReference type="AlphaFoldDB" id="R7V8Z7"/>
<accession>R7V8Z7</accession>
<dbReference type="CDD" id="cd18989">
    <property type="entry name" value="LGIC_ECD_cation"/>
    <property type="match status" value="1"/>
</dbReference>
<dbReference type="Pfam" id="PF02932">
    <property type="entry name" value="Neur_chan_memb"/>
    <property type="match status" value="1"/>
</dbReference>
<dbReference type="SUPFAM" id="SSF90112">
    <property type="entry name" value="Neurotransmitter-gated ion-channel transmembrane pore"/>
    <property type="match status" value="1"/>
</dbReference>
<dbReference type="InterPro" id="IPR036734">
    <property type="entry name" value="Neur_chan_lig-bd_sf"/>
</dbReference>
<dbReference type="FunFam" id="2.70.170.10:FF:000028">
    <property type="entry name" value="AcetylCholine Receptor"/>
    <property type="match status" value="1"/>
</dbReference>
<reference evidence="10" key="1">
    <citation type="submission" date="2012-12" db="EMBL/GenBank/DDBJ databases">
        <authorList>
            <person name="Hellsten U."/>
            <person name="Grimwood J."/>
            <person name="Chapman J.A."/>
            <person name="Shapiro H."/>
            <person name="Aerts A."/>
            <person name="Otillar R.P."/>
            <person name="Terry A.Y."/>
            <person name="Boore J.L."/>
            <person name="Simakov O."/>
            <person name="Marletaz F."/>
            <person name="Cho S.-J."/>
            <person name="Edsinger-Gonzales E."/>
            <person name="Havlak P."/>
            <person name="Kuo D.-H."/>
            <person name="Larsson T."/>
            <person name="Lv J."/>
            <person name="Arendt D."/>
            <person name="Savage R."/>
            <person name="Osoegawa K."/>
            <person name="de Jong P."/>
            <person name="Lindberg D.R."/>
            <person name="Seaver E.C."/>
            <person name="Weisblat D.A."/>
            <person name="Putnam N.H."/>
            <person name="Grigoriev I.V."/>
            <person name="Rokhsar D.S."/>
        </authorList>
    </citation>
    <scope>NUCLEOTIDE SEQUENCE</scope>
    <source>
        <strain evidence="10">I ESC-2004</strain>
    </source>
</reference>
<dbReference type="InterPro" id="IPR036719">
    <property type="entry name" value="Neuro-gated_channel_TM_sf"/>
</dbReference>
<evidence type="ECO:0000256" key="3">
    <source>
        <dbReference type="ARBA" id="ARBA00022989"/>
    </source>
</evidence>
<protein>
    <recommendedName>
        <fullName evidence="11">Neurotransmitter-gated ion-channel ligand-binding domain-containing protein</fullName>
    </recommendedName>
</protein>
<organism evidence="8">
    <name type="scientific">Capitella teleta</name>
    <name type="common">Polychaete worm</name>
    <dbReference type="NCBI Taxonomy" id="283909"/>
    <lineage>
        <taxon>Eukaryota</taxon>
        <taxon>Metazoa</taxon>
        <taxon>Spiralia</taxon>
        <taxon>Lophotrochozoa</taxon>
        <taxon>Annelida</taxon>
        <taxon>Polychaeta</taxon>
        <taxon>Sedentaria</taxon>
        <taxon>Scolecida</taxon>
        <taxon>Capitellidae</taxon>
        <taxon>Capitella</taxon>
    </lineage>
</organism>
<evidence type="ECO:0008006" key="11">
    <source>
        <dbReference type="Google" id="ProtNLM"/>
    </source>
</evidence>
<dbReference type="InterPro" id="IPR006202">
    <property type="entry name" value="Neur_chan_lig-bd"/>
</dbReference>
<evidence type="ECO:0000313" key="9">
    <source>
        <dbReference type="EnsemblMetazoa" id="CapteP91864"/>
    </source>
</evidence>
<evidence type="ECO:0000313" key="10">
    <source>
        <dbReference type="Proteomes" id="UP000014760"/>
    </source>
</evidence>
<dbReference type="PANTHER" id="PTHR18945">
    <property type="entry name" value="NEUROTRANSMITTER GATED ION CHANNEL"/>
    <property type="match status" value="1"/>
</dbReference>
<dbReference type="EMBL" id="AMQN01005296">
    <property type="status" value="NOT_ANNOTATED_CDS"/>
    <property type="molecule type" value="Genomic_DNA"/>
</dbReference>
<keyword evidence="10" id="KW-1185">Reference proteome</keyword>
<dbReference type="GO" id="GO:0004888">
    <property type="term" value="F:transmembrane signaling receptor activity"/>
    <property type="evidence" value="ECO:0007669"/>
    <property type="project" value="InterPro"/>
</dbReference>
<evidence type="ECO:0000256" key="5">
    <source>
        <dbReference type="RuleBase" id="RU000687"/>
    </source>
</evidence>
<dbReference type="InterPro" id="IPR006201">
    <property type="entry name" value="Neur_channel"/>
</dbReference>
<feature type="non-terminal residue" evidence="8">
    <location>
        <position position="1"/>
    </location>
</feature>
<sequence>ESGLVDKLLDGYNVDARPAANGSAPVNVNVTIHLQSLQEMDEKNQILTSVLWIAAFWNDPRLAWDPDEYEGTASISIHQTKLWTPDLILLNNAEDMYGALQDHNFRAIVYPKGDVQYWVAGKLKISCVLDLTFFPFDAQACYFHINSWGYNSQAVSLRTNDKAINIRYGHNPQWRIVDSSVKLEISPETYHGYDYESLIYTIHLQRKPQYYINIVVVPCSLLSVVSLMNFCLPVQEGEKIAMGMTVLLSFSVFQLIIADNMPRTSDQVILMCEYYLPHVSCFIQLYISQQCTSQH</sequence>
<dbReference type="InterPro" id="IPR038050">
    <property type="entry name" value="Neuro_actylchol_rec"/>
</dbReference>
<evidence type="ECO:0000259" key="7">
    <source>
        <dbReference type="Pfam" id="PF02932"/>
    </source>
</evidence>
<name>R7V8Z7_CAPTE</name>
<feature type="domain" description="Neurotransmitter-gated ion-channel ligand-binding" evidence="6">
    <location>
        <begin position="2"/>
        <end position="208"/>
    </location>
</feature>
<keyword evidence="3" id="KW-1133">Transmembrane helix</keyword>
<dbReference type="Proteomes" id="UP000014760">
    <property type="component" value="Unassembled WGS sequence"/>
</dbReference>
<dbReference type="Gene3D" id="2.70.170.10">
    <property type="entry name" value="Neurotransmitter-gated ion-channel ligand-binding domain"/>
    <property type="match status" value="1"/>
</dbReference>
<dbReference type="OrthoDB" id="6153337at2759"/>
<dbReference type="Gene3D" id="1.20.58.390">
    <property type="entry name" value="Neurotransmitter-gated ion-channel transmembrane domain"/>
    <property type="match status" value="1"/>
</dbReference>
<dbReference type="CDD" id="cd19051">
    <property type="entry name" value="LGIC_TM_cation"/>
    <property type="match status" value="1"/>
</dbReference>
<keyword evidence="2" id="KW-0812">Transmembrane</keyword>
<dbReference type="HOGENOM" id="CLU_018074_2_1_1"/>
<evidence type="ECO:0000259" key="6">
    <source>
        <dbReference type="Pfam" id="PF02931"/>
    </source>
</evidence>
<dbReference type="GO" id="GO:0005230">
    <property type="term" value="F:extracellular ligand-gated monoatomic ion channel activity"/>
    <property type="evidence" value="ECO:0007669"/>
    <property type="project" value="InterPro"/>
</dbReference>
<evidence type="ECO:0000313" key="8">
    <source>
        <dbReference type="EMBL" id="ELU12836.1"/>
    </source>
</evidence>
<evidence type="ECO:0000256" key="1">
    <source>
        <dbReference type="ARBA" id="ARBA00004141"/>
    </source>
</evidence>
<keyword evidence="4" id="KW-0472">Membrane</keyword>
<evidence type="ECO:0000256" key="4">
    <source>
        <dbReference type="ARBA" id="ARBA00023136"/>
    </source>
</evidence>
<keyword evidence="5" id="KW-0406">Ion transport</keyword>
<dbReference type="PRINTS" id="PR00252">
    <property type="entry name" value="NRIONCHANNEL"/>
</dbReference>
<keyword evidence="5" id="KW-0407">Ion channel</keyword>
<dbReference type="SUPFAM" id="SSF63712">
    <property type="entry name" value="Nicotinic receptor ligand binding domain-like"/>
    <property type="match status" value="1"/>
</dbReference>
<reference evidence="9" key="3">
    <citation type="submission" date="2015-06" db="UniProtKB">
        <authorList>
            <consortium name="EnsemblMetazoa"/>
        </authorList>
    </citation>
    <scope>IDENTIFICATION</scope>
</reference>
<comment type="similarity">
    <text evidence="5">Belongs to the ligand-gated ion channel (TC 1.A.9) family.</text>
</comment>
<dbReference type="PROSITE" id="PS00236">
    <property type="entry name" value="NEUROTR_ION_CHANNEL"/>
    <property type="match status" value="1"/>
</dbReference>
<reference evidence="8 10" key="2">
    <citation type="journal article" date="2013" name="Nature">
        <title>Insights into bilaterian evolution from three spiralian genomes.</title>
        <authorList>
            <person name="Simakov O."/>
            <person name="Marletaz F."/>
            <person name="Cho S.J."/>
            <person name="Edsinger-Gonzales E."/>
            <person name="Havlak P."/>
            <person name="Hellsten U."/>
            <person name="Kuo D.H."/>
            <person name="Larsson T."/>
            <person name="Lv J."/>
            <person name="Arendt D."/>
            <person name="Savage R."/>
            <person name="Osoegawa K."/>
            <person name="de Jong P."/>
            <person name="Grimwood J."/>
            <person name="Chapman J.A."/>
            <person name="Shapiro H."/>
            <person name="Aerts A."/>
            <person name="Otillar R.P."/>
            <person name="Terry A.Y."/>
            <person name="Boore J.L."/>
            <person name="Grigoriev I.V."/>
            <person name="Lindberg D.R."/>
            <person name="Seaver E.C."/>
            <person name="Weisblat D.A."/>
            <person name="Putnam N.H."/>
            <person name="Rokhsar D.S."/>
        </authorList>
    </citation>
    <scope>NUCLEOTIDE SEQUENCE</scope>
    <source>
        <strain evidence="8 10">I ESC-2004</strain>
    </source>
</reference>
<dbReference type="Pfam" id="PF02931">
    <property type="entry name" value="Neur_chan_LBD"/>
    <property type="match status" value="1"/>
</dbReference>
<dbReference type="InterPro" id="IPR006029">
    <property type="entry name" value="Neurotrans-gated_channel_TM"/>
</dbReference>